<comment type="caution">
    <text evidence="4">The sequence shown here is derived from an EMBL/GenBank/DDBJ whole genome shotgun (WGS) entry which is preliminary data.</text>
</comment>
<dbReference type="InterPro" id="IPR052046">
    <property type="entry name" value="GH57_Enzymes"/>
</dbReference>
<dbReference type="EMBL" id="MGIR01000001">
    <property type="protein sequence ID" value="OGM91736.1"/>
    <property type="molecule type" value="Genomic_DNA"/>
</dbReference>
<evidence type="ECO:0000313" key="4">
    <source>
        <dbReference type="EMBL" id="OGM91736.1"/>
    </source>
</evidence>
<dbReference type="InterPro" id="IPR004300">
    <property type="entry name" value="Glyco_hydro_57_N"/>
</dbReference>
<dbReference type="Proteomes" id="UP000178946">
    <property type="component" value="Unassembled WGS sequence"/>
</dbReference>
<dbReference type="AlphaFoldDB" id="A0A1F8DTK4"/>
<evidence type="ECO:0000256" key="2">
    <source>
        <dbReference type="ARBA" id="ARBA00023277"/>
    </source>
</evidence>
<dbReference type="STRING" id="1802557.A3A20_02265"/>
<feature type="domain" description="Glycoside hydrolase family 57 N-terminal" evidence="3">
    <location>
        <begin position="28"/>
        <end position="253"/>
    </location>
</feature>
<keyword evidence="2" id="KW-0119">Carbohydrate metabolism</keyword>
<dbReference type="PANTHER" id="PTHR36306">
    <property type="entry name" value="ALPHA-AMYLASE-RELATED-RELATED"/>
    <property type="match status" value="1"/>
</dbReference>
<dbReference type="InterPro" id="IPR011330">
    <property type="entry name" value="Glyco_hydro/deAcase_b/a-brl"/>
</dbReference>
<accession>A0A1F8DTK4</accession>
<comment type="similarity">
    <text evidence="1">Belongs to the glycosyl hydrolase 57 family.</text>
</comment>
<evidence type="ECO:0000313" key="5">
    <source>
        <dbReference type="Proteomes" id="UP000178946"/>
    </source>
</evidence>
<dbReference type="SUPFAM" id="SSF88713">
    <property type="entry name" value="Glycoside hydrolase/deacetylase"/>
    <property type="match status" value="1"/>
</dbReference>
<organism evidence="4 5">
    <name type="scientific">Candidatus Wolfebacteria bacterium RIFCSPLOWO2_01_FULL_45_19</name>
    <dbReference type="NCBI Taxonomy" id="1802557"/>
    <lineage>
        <taxon>Bacteria</taxon>
        <taxon>Candidatus Wolfeibacteriota</taxon>
    </lineage>
</organism>
<evidence type="ECO:0000256" key="1">
    <source>
        <dbReference type="ARBA" id="ARBA00006821"/>
    </source>
</evidence>
<evidence type="ECO:0000259" key="3">
    <source>
        <dbReference type="Pfam" id="PF03065"/>
    </source>
</evidence>
<protein>
    <recommendedName>
        <fullName evidence="3">Glycoside hydrolase family 57 N-terminal domain-containing protein</fullName>
    </recommendedName>
</protein>
<reference evidence="4 5" key="1">
    <citation type="journal article" date="2016" name="Nat. Commun.">
        <title>Thousands of microbial genomes shed light on interconnected biogeochemical processes in an aquifer system.</title>
        <authorList>
            <person name="Anantharaman K."/>
            <person name="Brown C.T."/>
            <person name="Hug L.A."/>
            <person name="Sharon I."/>
            <person name="Castelle C.J."/>
            <person name="Probst A.J."/>
            <person name="Thomas B.C."/>
            <person name="Singh A."/>
            <person name="Wilkins M.J."/>
            <person name="Karaoz U."/>
            <person name="Brodie E.L."/>
            <person name="Williams K.H."/>
            <person name="Hubbard S.S."/>
            <person name="Banfield J.F."/>
        </authorList>
    </citation>
    <scope>NUCLEOTIDE SEQUENCE [LARGE SCALE GENOMIC DNA]</scope>
</reference>
<dbReference type="PANTHER" id="PTHR36306:SF1">
    <property type="entry name" value="ALPHA-AMYLASE-RELATED"/>
    <property type="match status" value="1"/>
</dbReference>
<dbReference type="GO" id="GO:0003824">
    <property type="term" value="F:catalytic activity"/>
    <property type="evidence" value="ECO:0007669"/>
    <property type="project" value="InterPro"/>
</dbReference>
<dbReference type="Gene3D" id="3.20.110.20">
    <property type="match status" value="1"/>
</dbReference>
<sequence>MYWANFLHIYQPIEQQPDILEAVVTQSYRPIINGLKKNKRVRLTLNINGALLELFDKYGFRDLITDLRDLGRDGRIEFTGSAKYHALLPFLEEKEMVRQIENNNETGKFFLGEGWKPTGFFPPEMAYSKKILPVVEHFGFKWIILDEIAFNGRTEQVDYKKIYKIEGSGLYAIFRERRLSNLIMSAMVRSEKSLLETMKRDLNGGGYFVTGMDGETFGHHRPGLENMLFEIFSSKHFKLIKLSEIFDFFKETEQVVPVKSTWASSEEDMERGIQFLSWSDPDNIIHKWQWELTNLTLKELYAMRKNDPSFAEIRNKMDSALASDHFWWASAKPWWSLEMIEAGAYRLLNVIRGIPGVSESNLERAGKLYEEIVSTAFEWKRSGKIYEMMMGEKQRVKIPFKERALEKGGGEAGVYHAFLDMMEKLEKEATKIGEYEKAILWRDAIHKIKNKQDIYDAVHAIDLLRLEIPHEEVEKMLDKYTERYKKIRGGQPEQRG</sequence>
<proteinExistence type="inferred from homology"/>
<dbReference type="Pfam" id="PF03065">
    <property type="entry name" value="Glyco_hydro_57"/>
    <property type="match status" value="1"/>
</dbReference>
<dbReference type="GO" id="GO:0005975">
    <property type="term" value="P:carbohydrate metabolic process"/>
    <property type="evidence" value="ECO:0007669"/>
    <property type="project" value="InterPro"/>
</dbReference>
<gene>
    <name evidence="4" type="ORF">A3A20_02265</name>
</gene>
<name>A0A1F8DTK4_9BACT</name>